<keyword evidence="2" id="KW-1133">Transmembrane helix</keyword>
<dbReference type="Proteomes" id="UP000243459">
    <property type="component" value="Chromosome 1"/>
</dbReference>
<dbReference type="AlphaFoldDB" id="A0A5P1FW61"/>
<dbReference type="EMBL" id="CM007381">
    <property type="protein sequence ID" value="ONK82083.1"/>
    <property type="molecule type" value="Genomic_DNA"/>
</dbReference>
<feature type="compositionally biased region" description="Polar residues" evidence="1">
    <location>
        <begin position="1"/>
        <end position="10"/>
    </location>
</feature>
<name>A0A5P1FW61_ASPOF</name>
<evidence type="ECO:0000313" key="4">
    <source>
        <dbReference type="Proteomes" id="UP000243459"/>
    </source>
</evidence>
<accession>A0A5P1FW61</accession>
<keyword evidence="2" id="KW-0472">Membrane</keyword>
<sequence>MRGESTTKTGSAKFCTYRKPGGFTDRKHRSMDERRREGAQQRESTVRHKGQRWISKRKREWKQRKKTAAEMSQHCMSRIRHCSAKCRQWTQQHLSSDTYWVRVFESIIFYLLSFVESVFIVALLCFFYFRYGFRL</sequence>
<proteinExistence type="predicted"/>
<dbReference type="Gramene" id="ONK82083">
    <property type="protein sequence ID" value="ONK82083"/>
    <property type="gene ID" value="A4U43_C01F35940"/>
</dbReference>
<feature type="compositionally biased region" description="Basic and acidic residues" evidence="1">
    <location>
        <begin position="30"/>
        <end position="46"/>
    </location>
</feature>
<protein>
    <submittedName>
        <fullName evidence="3">Uncharacterized protein</fullName>
    </submittedName>
</protein>
<feature type="transmembrane region" description="Helical" evidence="2">
    <location>
        <begin position="107"/>
        <end position="129"/>
    </location>
</feature>
<evidence type="ECO:0000313" key="3">
    <source>
        <dbReference type="EMBL" id="ONK82083.1"/>
    </source>
</evidence>
<feature type="region of interest" description="Disordered" evidence="1">
    <location>
        <begin position="1"/>
        <end position="49"/>
    </location>
</feature>
<organism evidence="3 4">
    <name type="scientific">Asparagus officinalis</name>
    <name type="common">Garden asparagus</name>
    <dbReference type="NCBI Taxonomy" id="4686"/>
    <lineage>
        <taxon>Eukaryota</taxon>
        <taxon>Viridiplantae</taxon>
        <taxon>Streptophyta</taxon>
        <taxon>Embryophyta</taxon>
        <taxon>Tracheophyta</taxon>
        <taxon>Spermatophyta</taxon>
        <taxon>Magnoliopsida</taxon>
        <taxon>Liliopsida</taxon>
        <taxon>Asparagales</taxon>
        <taxon>Asparagaceae</taxon>
        <taxon>Asparagoideae</taxon>
        <taxon>Asparagus</taxon>
    </lineage>
</organism>
<reference evidence="4" key="1">
    <citation type="journal article" date="2017" name="Nat. Commun.">
        <title>The asparagus genome sheds light on the origin and evolution of a young Y chromosome.</title>
        <authorList>
            <person name="Harkess A."/>
            <person name="Zhou J."/>
            <person name="Xu C."/>
            <person name="Bowers J.E."/>
            <person name="Van der Hulst R."/>
            <person name="Ayyampalayam S."/>
            <person name="Mercati F."/>
            <person name="Riccardi P."/>
            <person name="McKain M.R."/>
            <person name="Kakrana A."/>
            <person name="Tang H."/>
            <person name="Ray J."/>
            <person name="Groenendijk J."/>
            <person name="Arikit S."/>
            <person name="Mathioni S.M."/>
            <person name="Nakano M."/>
            <person name="Shan H."/>
            <person name="Telgmann-Rauber A."/>
            <person name="Kanno A."/>
            <person name="Yue Z."/>
            <person name="Chen H."/>
            <person name="Li W."/>
            <person name="Chen Y."/>
            <person name="Xu X."/>
            <person name="Zhang Y."/>
            <person name="Luo S."/>
            <person name="Chen H."/>
            <person name="Gao J."/>
            <person name="Mao Z."/>
            <person name="Pires J.C."/>
            <person name="Luo M."/>
            <person name="Kudrna D."/>
            <person name="Wing R.A."/>
            <person name="Meyers B.C."/>
            <person name="Yi K."/>
            <person name="Kong H."/>
            <person name="Lavrijsen P."/>
            <person name="Sunseri F."/>
            <person name="Falavigna A."/>
            <person name="Ye Y."/>
            <person name="Leebens-Mack J.H."/>
            <person name="Chen G."/>
        </authorList>
    </citation>
    <scope>NUCLEOTIDE SEQUENCE [LARGE SCALE GENOMIC DNA]</scope>
    <source>
        <strain evidence="4">cv. DH0086</strain>
    </source>
</reference>
<keyword evidence="4" id="KW-1185">Reference proteome</keyword>
<evidence type="ECO:0000256" key="2">
    <source>
        <dbReference type="SAM" id="Phobius"/>
    </source>
</evidence>
<gene>
    <name evidence="3" type="ORF">A4U43_C01F35940</name>
</gene>
<evidence type="ECO:0000256" key="1">
    <source>
        <dbReference type="SAM" id="MobiDB-lite"/>
    </source>
</evidence>
<keyword evidence="2" id="KW-0812">Transmembrane</keyword>